<dbReference type="Proteomes" id="UP001295444">
    <property type="component" value="Chromosome 05"/>
</dbReference>
<dbReference type="InterPro" id="IPR023577">
    <property type="entry name" value="CYTH_domain"/>
</dbReference>
<dbReference type="InterPro" id="IPR012177">
    <property type="entry name" value="ThTPase_euk"/>
</dbReference>
<dbReference type="CDD" id="cd07758">
    <property type="entry name" value="ThTPase"/>
    <property type="match status" value="1"/>
</dbReference>
<reference evidence="16" key="1">
    <citation type="submission" date="2022-03" db="EMBL/GenBank/DDBJ databases">
        <authorList>
            <person name="Alioto T."/>
            <person name="Alioto T."/>
            <person name="Gomez Garrido J."/>
        </authorList>
    </citation>
    <scope>NUCLEOTIDE SEQUENCE</scope>
</reference>
<evidence type="ECO:0000256" key="5">
    <source>
        <dbReference type="ARBA" id="ARBA00011245"/>
    </source>
</evidence>
<accession>A0AAD1W5J1</accession>
<evidence type="ECO:0000256" key="1">
    <source>
        <dbReference type="ARBA" id="ARBA00001946"/>
    </source>
</evidence>
<dbReference type="EMBL" id="OW240916">
    <property type="protein sequence ID" value="CAH2294464.1"/>
    <property type="molecule type" value="Genomic_DNA"/>
</dbReference>
<evidence type="ECO:0000256" key="13">
    <source>
        <dbReference type="ARBA" id="ARBA00048194"/>
    </source>
</evidence>
<evidence type="ECO:0000256" key="9">
    <source>
        <dbReference type="ARBA" id="ARBA00022723"/>
    </source>
</evidence>
<feature type="domain" description="CYTH" evidence="15">
    <location>
        <begin position="29"/>
        <end position="218"/>
    </location>
</feature>
<gene>
    <name evidence="16" type="ORF">PECUL_23A022084</name>
</gene>
<keyword evidence="11" id="KW-0460">Magnesium</keyword>
<keyword evidence="8" id="KW-0963">Cytoplasm</keyword>
<keyword evidence="10" id="KW-0378">Hydrolase</keyword>
<dbReference type="GO" id="GO:0005737">
    <property type="term" value="C:cytoplasm"/>
    <property type="evidence" value="ECO:0007669"/>
    <property type="project" value="UniProtKB-SubCell"/>
</dbReference>
<evidence type="ECO:0000313" key="16">
    <source>
        <dbReference type="EMBL" id="CAH2294464.1"/>
    </source>
</evidence>
<evidence type="ECO:0000259" key="15">
    <source>
        <dbReference type="PROSITE" id="PS51707"/>
    </source>
</evidence>
<keyword evidence="12" id="KW-0007">Acetylation</keyword>
<evidence type="ECO:0000256" key="4">
    <source>
        <dbReference type="ARBA" id="ARBA00008181"/>
    </source>
</evidence>
<proteinExistence type="inferred from homology"/>
<evidence type="ECO:0000256" key="10">
    <source>
        <dbReference type="ARBA" id="ARBA00022801"/>
    </source>
</evidence>
<dbReference type="PANTHER" id="PTHR14586">
    <property type="entry name" value="THIAMINE-TRIPHOSPHATASE"/>
    <property type="match status" value="1"/>
</dbReference>
<evidence type="ECO:0000256" key="7">
    <source>
        <dbReference type="ARBA" id="ARBA00020088"/>
    </source>
</evidence>
<dbReference type="InterPro" id="IPR039582">
    <property type="entry name" value="THTPA"/>
</dbReference>
<comment type="subcellular location">
    <subcellularLocation>
        <location evidence="3">Cytoplasm</location>
    </subcellularLocation>
</comment>
<dbReference type="Pfam" id="PF01928">
    <property type="entry name" value="CYTH"/>
    <property type="match status" value="1"/>
</dbReference>
<evidence type="ECO:0000256" key="2">
    <source>
        <dbReference type="ARBA" id="ARBA00002106"/>
    </source>
</evidence>
<comment type="similarity">
    <text evidence="4">Belongs to the ThTPase family.</text>
</comment>
<evidence type="ECO:0000256" key="11">
    <source>
        <dbReference type="ARBA" id="ARBA00022842"/>
    </source>
</evidence>
<comment type="catalytic activity">
    <reaction evidence="13">
        <text>thiamine triphosphate + H2O = thiamine diphosphate + phosphate + H(+)</text>
        <dbReference type="Rhea" id="RHEA:11744"/>
        <dbReference type="ChEBI" id="CHEBI:15377"/>
        <dbReference type="ChEBI" id="CHEBI:15378"/>
        <dbReference type="ChEBI" id="CHEBI:43474"/>
        <dbReference type="ChEBI" id="CHEBI:58937"/>
        <dbReference type="ChEBI" id="CHEBI:58938"/>
        <dbReference type="EC" id="3.6.1.28"/>
    </reaction>
</comment>
<dbReference type="GO" id="GO:0042357">
    <property type="term" value="P:thiamine diphosphate metabolic process"/>
    <property type="evidence" value="ECO:0007669"/>
    <property type="project" value="TreeGrafter"/>
</dbReference>
<organism evidence="16 17">
    <name type="scientific">Pelobates cultripes</name>
    <name type="common">Western spadefoot toad</name>
    <dbReference type="NCBI Taxonomy" id="61616"/>
    <lineage>
        <taxon>Eukaryota</taxon>
        <taxon>Metazoa</taxon>
        <taxon>Chordata</taxon>
        <taxon>Craniata</taxon>
        <taxon>Vertebrata</taxon>
        <taxon>Euteleostomi</taxon>
        <taxon>Amphibia</taxon>
        <taxon>Batrachia</taxon>
        <taxon>Anura</taxon>
        <taxon>Pelobatoidea</taxon>
        <taxon>Pelobatidae</taxon>
        <taxon>Pelobates</taxon>
    </lineage>
</organism>
<evidence type="ECO:0000256" key="14">
    <source>
        <dbReference type="SAM" id="MobiDB-lite"/>
    </source>
</evidence>
<sequence length="233" mass="26441">MATSETAKGGCRRPPENAKPWTMSHPSAPIEVERKFVPGPEVEDHLLTLGAVLQDEMKFQDSYYDSPDLRLTLADVWLRKRADSWELKHPLVRGARGLNGTSTQYQELNNEAEIICRVSEELGVPCPHNLESLQLEEFARFVTTRRKFLLPLDDNSNHKVVVDLDMTDFGFAVGEVEVLVQTKEEVQSALVKVDDICKKLGVFSISPVPGKMSTFLKRNREEHYRKLLEAHVL</sequence>
<feature type="region of interest" description="Disordered" evidence="14">
    <location>
        <begin position="1"/>
        <end position="26"/>
    </location>
</feature>
<dbReference type="SMART" id="SM01118">
    <property type="entry name" value="CYTH"/>
    <property type="match status" value="1"/>
</dbReference>
<comment type="cofactor">
    <cofactor evidence="1">
        <name>Mg(2+)</name>
        <dbReference type="ChEBI" id="CHEBI:18420"/>
    </cofactor>
</comment>
<evidence type="ECO:0000256" key="12">
    <source>
        <dbReference type="ARBA" id="ARBA00022990"/>
    </source>
</evidence>
<keyword evidence="9" id="KW-0479">Metal-binding</keyword>
<dbReference type="AlphaFoldDB" id="A0AAD1W5J1"/>
<dbReference type="InterPro" id="IPR033469">
    <property type="entry name" value="CYTH-like_dom_sf"/>
</dbReference>
<dbReference type="Gene3D" id="2.40.320.10">
    <property type="entry name" value="Hypothetical Protein Pfu-838710-001"/>
    <property type="match status" value="1"/>
</dbReference>
<dbReference type="PROSITE" id="PS51707">
    <property type="entry name" value="CYTH"/>
    <property type="match status" value="1"/>
</dbReference>
<dbReference type="GO" id="GO:0006772">
    <property type="term" value="P:thiamine metabolic process"/>
    <property type="evidence" value="ECO:0007669"/>
    <property type="project" value="InterPro"/>
</dbReference>
<comment type="function">
    <text evidence="2">Hydrolase highly specific for thiamine triphosphate (ThTP).</text>
</comment>
<evidence type="ECO:0000256" key="3">
    <source>
        <dbReference type="ARBA" id="ARBA00004496"/>
    </source>
</evidence>
<dbReference type="GO" id="GO:0050333">
    <property type="term" value="F:thiamine triphosphate phosphatase activity"/>
    <property type="evidence" value="ECO:0007669"/>
    <property type="project" value="UniProtKB-EC"/>
</dbReference>
<evidence type="ECO:0000256" key="8">
    <source>
        <dbReference type="ARBA" id="ARBA00022490"/>
    </source>
</evidence>
<keyword evidence="17" id="KW-1185">Reference proteome</keyword>
<protein>
    <recommendedName>
        <fullName evidence="7">Thiamine-triphosphatase</fullName>
        <ecNumber evidence="6">3.6.1.28</ecNumber>
    </recommendedName>
</protein>
<dbReference type="PANTHER" id="PTHR14586:SF1">
    <property type="entry name" value="THIAMINE-TRIPHOSPHATASE"/>
    <property type="match status" value="1"/>
</dbReference>
<name>A0AAD1W5J1_PELCU</name>
<dbReference type="GO" id="GO:0000287">
    <property type="term" value="F:magnesium ion binding"/>
    <property type="evidence" value="ECO:0007669"/>
    <property type="project" value="TreeGrafter"/>
</dbReference>
<dbReference type="SUPFAM" id="SSF55154">
    <property type="entry name" value="CYTH-like phosphatases"/>
    <property type="match status" value="1"/>
</dbReference>
<evidence type="ECO:0000256" key="6">
    <source>
        <dbReference type="ARBA" id="ARBA00012378"/>
    </source>
</evidence>
<evidence type="ECO:0000313" key="17">
    <source>
        <dbReference type="Proteomes" id="UP001295444"/>
    </source>
</evidence>
<comment type="subunit">
    <text evidence="5">Monomer.</text>
</comment>
<dbReference type="EC" id="3.6.1.28" evidence="6"/>